<dbReference type="OMA" id="MYVYVIE"/>
<reference evidence="7" key="1">
    <citation type="submission" date="2022-11" db="UniProtKB">
        <authorList>
            <consortium name="WormBaseParasite"/>
        </authorList>
    </citation>
    <scope>IDENTIFICATION</scope>
</reference>
<dbReference type="Proteomes" id="UP000887565">
    <property type="component" value="Unplaced"/>
</dbReference>
<keyword evidence="4 5" id="KW-0472">Membrane</keyword>
<proteinExistence type="predicted"/>
<accession>A0A915JSV9</accession>
<feature type="transmembrane region" description="Helical" evidence="5">
    <location>
        <begin position="158"/>
        <end position="188"/>
    </location>
</feature>
<dbReference type="GO" id="GO:0022857">
    <property type="term" value="F:transmembrane transporter activity"/>
    <property type="evidence" value="ECO:0007669"/>
    <property type="project" value="InterPro"/>
</dbReference>
<sequence length="411" mass="46660">MDETLPENQELVIAEEKREKSSKLSVEHYLGCGFYQVYHLLLSQFVTVAHASNMTIMAFGKIVPQWTCEDENWAAFNSTNFYANLSKINTVDSCSNLAKYGCEKLTMTTDYKSVVYEWKLLCDDTKYVFFSITMQMVGVIAGSQIWGQLADWYGRKWILFLALIGQIISGIASVFSGNIRIFTIFSFIKESPSWLIQRGRNDAARRSISHVTRMNMKDRVKKDQIHESLFSNDVSKKKYSLYHVFNRKSMALHTATLSFALSIGRRLLFWFPNAVVTFCCLTIFIFKVLKMDKSMAETVISIIAIMVTSPIWTSLALSATELYPTPVRNNAMGVVSVFSRVGGAVAPEVLYIAKFWAPSTYLVYFVLAALSLIFHAIFIPETKGQSLPDAMPLKKKKNKRHISATESRMKI</sequence>
<keyword evidence="2 5" id="KW-0812">Transmembrane</keyword>
<dbReference type="PANTHER" id="PTHR24064">
    <property type="entry name" value="SOLUTE CARRIER FAMILY 22 MEMBER"/>
    <property type="match status" value="1"/>
</dbReference>
<feature type="transmembrane region" description="Helical" evidence="5">
    <location>
        <begin position="359"/>
        <end position="379"/>
    </location>
</feature>
<feature type="transmembrane region" description="Helical" evidence="5">
    <location>
        <begin position="267"/>
        <end position="286"/>
    </location>
</feature>
<evidence type="ECO:0000256" key="4">
    <source>
        <dbReference type="ARBA" id="ARBA00023136"/>
    </source>
</evidence>
<feature type="transmembrane region" description="Helical" evidence="5">
    <location>
        <begin position="127"/>
        <end position="146"/>
    </location>
</feature>
<dbReference type="Pfam" id="PF00083">
    <property type="entry name" value="Sugar_tr"/>
    <property type="match status" value="2"/>
</dbReference>
<dbReference type="InterPro" id="IPR005828">
    <property type="entry name" value="MFS_sugar_transport-like"/>
</dbReference>
<organism evidence="6 7">
    <name type="scientific">Romanomermis culicivorax</name>
    <name type="common">Nematode worm</name>
    <dbReference type="NCBI Taxonomy" id="13658"/>
    <lineage>
        <taxon>Eukaryota</taxon>
        <taxon>Metazoa</taxon>
        <taxon>Ecdysozoa</taxon>
        <taxon>Nematoda</taxon>
        <taxon>Enoplea</taxon>
        <taxon>Dorylaimia</taxon>
        <taxon>Mermithida</taxon>
        <taxon>Mermithoidea</taxon>
        <taxon>Mermithidae</taxon>
        <taxon>Romanomermis</taxon>
    </lineage>
</organism>
<dbReference type="Gene3D" id="1.20.1250.20">
    <property type="entry name" value="MFS general substrate transporter like domains"/>
    <property type="match status" value="3"/>
</dbReference>
<comment type="subcellular location">
    <subcellularLocation>
        <location evidence="1">Membrane</location>
        <topology evidence="1">Multi-pass membrane protein</topology>
    </subcellularLocation>
</comment>
<dbReference type="SUPFAM" id="SSF103473">
    <property type="entry name" value="MFS general substrate transporter"/>
    <property type="match status" value="1"/>
</dbReference>
<evidence type="ECO:0000256" key="2">
    <source>
        <dbReference type="ARBA" id="ARBA00022692"/>
    </source>
</evidence>
<name>A0A915JSV9_ROMCU</name>
<evidence type="ECO:0000313" key="6">
    <source>
        <dbReference type="Proteomes" id="UP000887565"/>
    </source>
</evidence>
<evidence type="ECO:0000256" key="3">
    <source>
        <dbReference type="ARBA" id="ARBA00022989"/>
    </source>
</evidence>
<feature type="transmembrane region" description="Helical" evidence="5">
    <location>
        <begin position="298"/>
        <end position="319"/>
    </location>
</feature>
<keyword evidence="6" id="KW-1185">Reference proteome</keyword>
<protein>
    <submittedName>
        <fullName evidence="7">Uncharacterized protein</fullName>
    </submittedName>
</protein>
<feature type="transmembrane region" description="Helical" evidence="5">
    <location>
        <begin position="331"/>
        <end position="353"/>
    </location>
</feature>
<dbReference type="InterPro" id="IPR036259">
    <property type="entry name" value="MFS_trans_sf"/>
</dbReference>
<dbReference type="GO" id="GO:0016020">
    <property type="term" value="C:membrane"/>
    <property type="evidence" value="ECO:0007669"/>
    <property type="project" value="UniProtKB-SubCell"/>
</dbReference>
<evidence type="ECO:0000313" key="7">
    <source>
        <dbReference type="WBParaSite" id="nRc.2.0.1.t29331-RA"/>
    </source>
</evidence>
<keyword evidence="3 5" id="KW-1133">Transmembrane helix</keyword>
<dbReference type="AlphaFoldDB" id="A0A915JSV9"/>
<evidence type="ECO:0000256" key="5">
    <source>
        <dbReference type="SAM" id="Phobius"/>
    </source>
</evidence>
<dbReference type="WBParaSite" id="nRc.2.0.1.t29331-RA">
    <property type="protein sequence ID" value="nRc.2.0.1.t29331-RA"/>
    <property type="gene ID" value="nRc.2.0.1.g29331"/>
</dbReference>
<evidence type="ECO:0000256" key="1">
    <source>
        <dbReference type="ARBA" id="ARBA00004141"/>
    </source>
</evidence>